<dbReference type="PROSITE" id="PS51257">
    <property type="entry name" value="PROKAR_LIPOPROTEIN"/>
    <property type="match status" value="1"/>
</dbReference>
<evidence type="ECO:0000256" key="1">
    <source>
        <dbReference type="SAM" id="SignalP"/>
    </source>
</evidence>
<reference evidence="2 3" key="1">
    <citation type="submission" date="2020-07" db="EMBL/GenBank/DDBJ databases">
        <title>Sequencing the genomes of 1000 actinobacteria strains.</title>
        <authorList>
            <person name="Klenk H.-P."/>
        </authorList>
    </citation>
    <scope>NUCLEOTIDE SEQUENCE [LARGE SCALE GENOMIC DNA]</scope>
    <source>
        <strain evidence="2 3">DSM 23871</strain>
    </source>
</reference>
<proteinExistence type="predicted"/>
<keyword evidence="1" id="KW-0732">Signal</keyword>
<evidence type="ECO:0008006" key="4">
    <source>
        <dbReference type="Google" id="ProtNLM"/>
    </source>
</evidence>
<sequence>MRQRVTGAIAVVPAGMAVLGALAGCSSSTPKTRQTLSLDGPWASEFQKGFADAKSEWERDVLRDGVVTATEYEQSRAHVRSCLGDAGLTIAWNGSGGFSLGSKSGSYPDDFFDRADPILQQCESQWAGWIPVLFEQVRRNPEKKDEATIQVACLEAAGLVDKTYSKQRWSRDNEKGDFPFDAMSGSARRCSLDPLSLWLTE</sequence>
<accession>A0A852T5P4</accession>
<organism evidence="2 3">
    <name type="scientific">Leifsonia soli</name>
    <dbReference type="NCBI Taxonomy" id="582665"/>
    <lineage>
        <taxon>Bacteria</taxon>
        <taxon>Bacillati</taxon>
        <taxon>Actinomycetota</taxon>
        <taxon>Actinomycetes</taxon>
        <taxon>Micrococcales</taxon>
        <taxon>Microbacteriaceae</taxon>
        <taxon>Leifsonia</taxon>
    </lineage>
</organism>
<protein>
    <recommendedName>
        <fullName evidence="4">Lipoprotein</fullName>
    </recommendedName>
</protein>
<dbReference type="EMBL" id="JACCBJ010000001">
    <property type="protein sequence ID" value="NYD76201.1"/>
    <property type="molecule type" value="Genomic_DNA"/>
</dbReference>
<gene>
    <name evidence="2" type="ORF">BJ963_003720</name>
</gene>
<evidence type="ECO:0000313" key="2">
    <source>
        <dbReference type="EMBL" id="NYD76201.1"/>
    </source>
</evidence>
<evidence type="ECO:0000313" key="3">
    <source>
        <dbReference type="Proteomes" id="UP000589620"/>
    </source>
</evidence>
<dbReference type="RefSeq" id="WP_179457923.1">
    <property type="nucleotide sequence ID" value="NZ_BAAAPX010000001.1"/>
</dbReference>
<name>A0A852T5P4_9MICO</name>
<comment type="caution">
    <text evidence="2">The sequence shown here is derived from an EMBL/GenBank/DDBJ whole genome shotgun (WGS) entry which is preliminary data.</text>
</comment>
<dbReference type="Proteomes" id="UP000589620">
    <property type="component" value="Unassembled WGS sequence"/>
</dbReference>
<feature type="signal peptide" evidence="1">
    <location>
        <begin position="1"/>
        <end position="23"/>
    </location>
</feature>
<dbReference type="AlphaFoldDB" id="A0A852T5P4"/>
<feature type="chain" id="PRO_5039152882" description="Lipoprotein" evidence="1">
    <location>
        <begin position="24"/>
        <end position="201"/>
    </location>
</feature>
<keyword evidence="3" id="KW-1185">Reference proteome</keyword>